<dbReference type="AlphaFoldDB" id="A0A2P2NLC9"/>
<name>A0A2P2NLC9_RHIMU</name>
<organism evidence="1">
    <name type="scientific">Rhizophora mucronata</name>
    <name type="common">Asiatic mangrove</name>
    <dbReference type="NCBI Taxonomy" id="61149"/>
    <lineage>
        <taxon>Eukaryota</taxon>
        <taxon>Viridiplantae</taxon>
        <taxon>Streptophyta</taxon>
        <taxon>Embryophyta</taxon>
        <taxon>Tracheophyta</taxon>
        <taxon>Spermatophyta</taxon>
        <taxon>Magnoliopsida</taxon>
        <taxon>eudicotyledons</taxon>
        <taxon>Gunneridae</taxon>
        <taxon>Pentapetalae</taxon>
        <taxon>rosids</taxon>
        <taxon>fabids</taxon>
        <taxon>Malpighiales</taxon>
        <taxon>Rhizophoraceae</taxon>
        <taxon>Rhizophora</taxon>
    </lineage>
</organism>
<accession>A0A2P2NLC9</accession>
<proteinExistence type="predicted"/>
<reference evidence="1" key="1">
    <citation type="submission" date="2018-02" db="EMBL/GenBank/DDBJ databases">
        <title>Rhizophora mucronata_Transcriptome.</title>
        <authorList>
            <person name="Meera S.P."/>
            <person name="Sreeshan A."/>
            <person name="Augustine A."/>
        </authorList>
    </citation>
    <scope>NUCLEOTIDE SEQUENCE</scope>
    <source>
        <tissue evidence="1">Leaf</tissue>
    </source>
</reference>
<protein>
    <submittedName>
        <fullName evidence="1">Uncharacterized protein</fullName>
    </submittedName>
</protein>
<sequence>MHTTFIYLFHSFSFATYWKMKIFAHCCLVHFLLPWSLELQSGSLDCTTKDPNRIKKHFYGRIK</sequence>
<evidence type="ECO:0000313" key="1">
    <source>
        <dbReference type="EMBL" id="MBX43276.1"/>
    </source>
</evidence>
<dbReference type="EMBL" id="GGEC01062792">
    <property type="protein sequence ID" value="MBX43276.1"/>
    <property type="molecule type" value="Transcribed_RNA"/>
</dbReference>